<feature type="region of interest" description="Disordered" evidence="1">
    <location>
        <begin position="120"/>
        <end position="139"/>
    </location>
</feature>
<dbReference type="OrthoDB" id="2440228at2"/>
<dbReference type="EMBL" id="CP017704">
    <property type="protein sequence ID" value="ASS95326.1"/>
    <property type="molecule type" value="Genomic_DNA"/>
</dbReference>
<evidence type="ECO:0000256" key="1">
    <source>
        <dbReference type="SAM" id="MobiDB-lite"/>
    </source>
</evidence>
<evidence type="ECO:0000313" key="4">
    <source>
        <dbReference type="Proteomes" id="UP000214618"/>
    </source>
</evidence>
<dbReference type="InterPro" id="IPR005149">
    <property type="entry name" value="Tscrpt_reg_PadR_N"/>
</dbReference>
<reference evidence="3 4" key="1">
    <citation type="submission" date="2016-10" db="EMBL/GenBank/DDBJ databases">
        <title>The whole genome sequencing and assembly of Bacillus simplex DSM 1321 strain.</title>
        <authorList>
            <person name="Park M.-K."/>
            <person name="Lee Y.-J."/>
            <person name="Yi H."/>
            <person name="Bahn Y.-S."/>
            <person name="Kim J.F."/>
            <person name="Lee D.-W."/>
        </authorList>
    </citation>
    <scope>NUCLEOTIDE SEQUENCE [LARGE SCALE GENOMIC DNA]</scope>
    <source>
        <strain evidence="3 4">DSM 1321</strain>
    </source>
</reference>
<dbReference type="NCBIfam" id="NF006931">
    <property type="entry name" value="PRK09416.1"/>
    <property type="match status" value="1"/>
</dbReference>
<dbReference type="Proteomes" id="UP000214618">
    <property type="component" value="Chromosome"/>
</dbReference>
<protein>
    <recommendedName>
        <fullName evidence="2">Transcription regulator PadR N-terminal domain-containing protein</fullName>
    </recommendedName>
</protein>
<evidence type="ECO:0000313" key="3">
    <source>
        <dbReference type="EMBL" id="ASS95326.1"/>
    </source>
</evidence>
<dbReference type="Pfam" id="PF03551">
    <property type="entry name" value="PadR"/>
    <property type="match status" value="1"/>
</dbReference>
<organism evidence="3 4">
    <name type="scientific">Peribacillus simplex NBRC 15720 = DSM 1321</name>
    <dbReference type="NCBI Taxonomy" id="1349754"/>
    <lineage>
        <taxon>Bacteria</taxon>
        <taxon>Bacillati</taxon>
        <taxon>Bacillota</taxon>
        <taxon>Bacilli</taxon>
        <taxon>Bacillales</taxon>
        <taxon>Bacillaceae</taxon>
        <taxon>Peribacillus</taxon>
    </lineage>
</organism>
<name>A0A223EJB9_9BACI</name>
<dbReference type="Gene3D" id="1.10.10.10">
    <property type="entry name" value="Winged helix-like DNA-binding domain superfamily/Winged helix DNA-binding domain"/>
    <property type="match status" value="1"/>
</dbReference>
<dbReference type="AlphaFoldDB" id="A0A223EJB9"/>
<gene>
    <name evidence="3" type="ORF">BS1321_16255</name>
</gene>
<dbReference type="InterPro" id="IPR036388">
    <property type="entry name" value="WH-like_DNA-bd_sf"/>
</dbReference>
<dbReference type="SUPFAM" id="SSF46785">
    <property type="entry name" value="Winged helix' DNA-binding domain"/>
    <property type="match status" value="1"/>
</dbReference>
<sequence>MEDKLTRLKSAMKKHTFLDLKFTENHRNSIHTAIEKQDVSREDILIGIFRSLDKEKSGYQINESLYQKGIRKFENNEGSLYAVLHELEKEGWLQSFWETEERKLYSLDERAKKWLKKKESKSGSASALWRTAFEGGGTD</sequence>
<proteinExistence type="predicted"/>
<dbReference type="InterPro" id="IPR036390">
    <property type="entry name" value="WH_DNA-bd_sf"/>
</dbReference>
<dbReference type="GeneID" id="56474314"/>
<evidence type="ECO:0000259" key="2">
    <source>
        <dbReference type="Pfam" id="PF03551"/>
    </source>
</evidence>
<accession>A0A223EJB9</accession>
<dbReference type="RefSeq" id="WP_063236389.1">
    <property type="nucleotide sequence ID" value="NZ_BCVO01000049.1"/>
</dbReference>
<feature type="domain" description="Transcription regulator PadR N-terminal" evidence="2">
    <location>
        <begin position="54"/>
        <end position="115"/>
    </location>
</feature>